<dbReference type="GO" id="GO:0003700">
    <property type="term" value="F:DNA-binding transcription factor activity"/>
    <property type="evidence" value="ECO:0007669"/>
    <property type="project" value="TreeGrafter"/>
</dbReference>
<gene>
    <name evidence="4" type="ORF">G114_16245</name>
</gene>
<dbReference type="AlphaFoldDB" id="N9VGS6"/>
<feature type="DNA-binding region" description="H-T-H motif" evidence="2">
    <location>
        <begin position="39"/>
        <end position="58"/>
    </location>
</feature>
<dbReference type="PANTHER" id="PTHR30055:SF233">
    <property type="entry name" value="REGULATORY PROTEIN TETR"/>
    <property type="match status" value="1"/>
</dbReference>
<dbReference type="PROSITE" id="PS50977">
    <property type="entry name" value="HTH_TETR_2"/>
    <property type="match status" value="1"/>
</dbReference>
<dbReference type="eggNOG" id="COG1309">
    <property type="taxonomic scope" value="Bacteria"/>
</dbReference>
<evidence type="ECO:0000313" key="5">
    <source>
        <dbReference type="Proteomes" id="UP000023775"/>
    </source>
</evidence>
<evidence type="ECO:0000313" key="4">
    <source>
        <dbReference type="EMBL" id="ENY70823.1"/>
    </source>
</evidence>
<keyword evidence="1 2" id="KW-0238">DNA-binding</keyword>
<dbReference type="EMBL" id="APVG01000053">
    <property type="protein sequence ID" value="ENY70823.1"/>
    <property type="molecule type" value="Genomic_DNA"/>
</dbReference>
<dbReference type="InterPro" id="IPR001647">
    <property type="entry name" value="HTH_TetR"/>
</dbReference>
<evidence type="ECO:0000259" key="3">
    <source>
        <dbReference type="PROSITE" id="PS50977"/>
    </source>
</evidence>
<dbReference type="PANTHER" id="PTHR30055">
    <property type="entry name" value="HTH-TYPE TRANSCRIPTIONAL REGULATOR RUTR"/>
    <property type="match status" value="1"/>
</dbReference>
<dbReference type="OrthoDB" id="270177at2"/>
<sequence>MESPMQSTPGRPKGESDARERLIQAALNLFSRQDYRQVSTRALAREAGVDAALIRYYFGSKGGLFEQMVRETLSPVVQRLRQLSREETPSDLAGFMALYYDIMLPHPGLPRLVVRVLQETPGGEAHRAMLSVFDEIIEHSHQGFDRLLGARLESGTDPELARLSLVSLMVFPLIAPPVLMARFGLSLTPEGMRPLIEHNTRLLTEGLCAPAATRSHP</sequence>
<evidence type="ECO:0000256" key="1">
    <source>
        <dbReference type="ARBA" id="ARBA00023125"/>
    </source>
</evidence>
<feature type="domain" description="HTH tetR-type" evidence="3">
    <location>
        <begin position="16"/>
        <end position="76"/>
    </location>
</feature>
<comment type="caution">
    <text evidence="4">The sequence shown here is derived from an EMBL/GenBank/DDBJ whole genome shotgun (WGS) entry which is preliminary data.</text>
</comment>
<dbReference type="PATRIC" id="fig|1268237.3.peg.3195"/>
<dbReference type="SUPFAM" id="SSF46689">
    <property type="entry name" value="Homeodomain-like"/>
    <property type="match status" value="1"/>
</dbReference>
<protein>
    <submittedName>
        <fullName evidence="4">TetR family transcriptional regulator</fullName>
    </submittedName>
</protein>
<dbReference type="Gene3D" id="1.10.357.10">
    <property type="entry name" value="Tetracycline Repressor, domain 2"/>
    <property type="match status" value="1"/>
</dbReference>
<name>N9VGS6_9GAMM</name>
<organism evidence="4 5">
    <name type="scientific">Aeromonas diversa CDC 2478-85</name>
    <dbReference type="NCBI Taxonomy" id="1268237"/>
    <lineage>
        <taxon>Bacteria</taxon>
        <taxon>Pseudomonadati</taxon>
        <taxon>Pseudomonadota</taxon>
        <taxon>Gammaproteobacteria</taxon>
        <taxon>Aeromonadales</taxon>
        <taxon>Aeromonadaceae</taxon>
        <taxon>Aeromonas</taxon>
    </lineage>
</organism>
<dbReference type="GO" id="GO:0000976">
    <property type="term" value="F:transcription cis-regulatory region binding"/>
    <property type="evidence" value="ECO:0007669"/>
    <property type="project" value="TreeGrafter"/>
</dbReference>
<dbReference type="InterPro" id="IPR050109">
    <property type="entry name" value="HTH-type_TetR-like_transc_reg"/>
</dbReference>
<dbReference type="PRINTS" id="PR00455">
    <property type="entry name" value="HTHTETR"/>
</dbReference>
<evidence type="ECO:0000256" key="2">
    <source>
        <dbReference type="PROSITE-ProRule" id="PRU00335"/>
    </source>
</evidence>
<reference evidence="4 5" key="1">
    <citation type="journal article" date="2013" name="Genome Announc.">
        <title>Draft Genome Sequence of the Aeromonas diversa Type Strain.</title>
        <authorList>
            <person name="Farfan M."/>
            <person name="Spataro N."/>
            <person name="Sanglas A."/>
            <person name="Albarral V."/>
            <person name="Loren J.G."/>
            <person name="Bosch E."/>
            <person name="Fuste M.C."/>
        </authorList>
    </citation>
    <scope>NUCLEOTIDE SEQUENCE [LARGE SCALE GENOMIC DNA]</scope>
    <source>
        <strain evidence="4 5">2478-85</strain>
    </source>
</reference>
<proteinExistence type="predicted"/>
<dbReference type="Proteomes" id="UP000023775">
    <property type="component" value="Unassembled WGS sequence"/>
</dbReference>
<dbReference type="InterPro" id="IPR009057">
    <property type="entry name" value="Homeodomain-like_sf"/>
</dbReference>
<keyword evidence="5" id="KW-1185">Reference proteome</keyword>
<accession>N9VGS6</accession>
<dbReference type="Pfam" id="PF00440">
    <property type="entry name" value="TetR_N"/>
    <property type="match status" value="1"/>
</dbReference>